<evidence type="ECO:0000256" key="11">
    <source>
        <dbReference type="ARBA" id="ARBA00023134"/>
    </source>
</evidence>
<evidence type="ECO:0000256" key="12">
    <source>
        <dbReference type="ARBA" id="ARBA00032478"/>
    </source>
</evidence>
<keyword evidence="11" id="KW-0342">GTP-binding</keyword>
<dbReference type="Pfam" id="PF00009">
    <property type="entry name" value="GTP_EFTU"/>
    <property type="match status" value="1"/>
</dbReference>
<dbReference type="PANTHER" id="PTHR43381:SF4">
    <property type="entry name" value="EUKARYOTIC TRANSLATION INITIATION FACTOR 5B"/>
    <property type="match status" value="1"/>
</dbReference>
<dbReference type="Proteomes" id="UP000266673">
    <property type="component" value="Unassembled WGS sequence"/>
</dbReference>
<sequence length="1340" mass="151161">MQEEADWIDEEFGNTSKKNKKQKKKGSDNSEATAEIEADKPAEEESGEIRILSKKEKEKLKKQKEKEKKKADAEKKKVQVNTKNAESIKEENAPVTVTAEESKPPPEEVPPEEPLDAANDEDEDDDSKKKKKKKKKKPTVEEEKKPSTKKKPNAALAAIRAKLEADRAAEEERLRLEQEEQRRIAEERRRKEEEEKEKELAKQRKKEKEKAKKDQLKKEGKYLNAKQKLKQQQDRMRLEQMIKSGFKIEGLDKEGEQAPRKVVYANKKKSPTKQTLDKTETEVPTLKADDKPEISENLKDEKEIDTNKDIRESWENDEDVESNKSTEINDGIKESWDVSSDELEDTSADDDKISKNDKNKKKESAKEPTKVVDTDKKKEPAKVVDTSKKKEPTKVADTDKKKEPTKVVATDKKKEPIKVVATDKKKEPTKVVDTDKKKEPTKDIELEDASEDESDESETEDSDEDSEEETDDEKITEHQKQSMKRKAEAAERRKIKHEEALAARSKDNLRSPICCTPILMYDGRKKTVETIKEGDQVMGDDSTPRNVSGVTSGKGILYKIVPINSSFAQPFVCNDEHILVLKMMSGPSLQHECNKDGEKLLRLVYFTYDCTTNLMQKISKIYPVRSTDYSTINNAKQAAIRDLELLNKVGNHSLNSSSSIVRPGFIWQPTVTQFLNCDPEVQSQAKMFTPEKIRFPSQEGAFTNIVKSFVVIKFHKKKQHWGFKVEKIGMGDYYGFVVDGNHRFLLGDFTVTHNTKLLDKIRQTNVQEGEAGGITQQIGATYFPMETIKIKTAPINKDGKQEYKLPGLLIIDTPGHESFTNLRSRGSSLCNIAILVVDIMHGLEPQTLESLRLLRDRKTPFIVALNKIDRIYDWKPVADNGFLDSLKKQSESVKNEFRDRVEKTILAFAEQGLNSCLYYENKNFAKNVSLVPTSAITGEGIPDMLMLLVNLTQTRMSDKLMYLSELECTVLEVKVIEGLGTTIDVVLSNGVLNEGDKIVLCGLNGPIVTTIRALLTPQPLRELRVKSAYVHHKSVKAALGVKISAQDLEKAVAGSRLMVCGPDDDEDDLKDEVMSDLTSLLNSVDKSGRGVCVQASTLGSLEALLEFLKVSNIPVSGINIGPVHKKDIMRAATMLEKARELAVLLCFDVKVEKEAQELAKELGIKIFEADIIYHLFDQFTAYNKDIVEQRRKDQAPQAVFPCVLKMVPGAIFNKRDPIIIGVDVAEGVLRTGTPICVVKIDPVTKVREITNLGKVASMEQNHKAVEVVKRSQSGAGVAIKLECPGYETPKMFGRHFTESDELYSRISRQSINVLKESFRNDLSKEEWALVVKLKKILEIE</sequence>
<feature type="region of interest" description="Disordered" evidence="14">
    <location>
        <begin position="1"/>
        <end position="236"/>
    </location>
</feature>
<proteinExistence type="inferred from homology"/>
<organism evidence="16 17">
    <name type="scientific">Gigaspora rosea</name>
    <dbReference type="NCBI Taxonomy" id="44941"/>
    <lineage>
        <taxon>Eukaryota</taxon>
        <taxon>Fungi</taxon>
        <taxon>Fungi incertae sedis</taxon>
        <taxon>Mucoromycota</taxon>
        <taxon>Glomeromycotina</taxon>
        <taxon>Glomeromycetes</taxon>
        <taxon>Diversisporales</taxon>
        <taxon>Gigasporaceae</taxon>
        <taxon>Gigaspora</taxon>
    </lineage>
</organism>
<dbReference type="GO" id="GO:0005739">
    <property type="term" value="C:mitochondrion"/>
    <property type="evidence" value="ECO:0007669"/>
    <property type="project" value="TreeGrafter"/>
</dbReference>
<dbReference type="InterPro" id="IPR000795">
    <property type="entry name" value="T_Tr_GTP-bd_dom"/>
</dbReference>
<dbReference type="FunFam" id="2.40.30.10:FF:000013">
    <property type="entry name" value="eukaryotic translation initiation factor 5B"/>
    <property type="match status" value="1"/>
</dbReference>
<dbReference type="InterPro" id="IPR007868">
    <property type="entry name" value="Hom_end_hint"/>
</dbReference>
<dbReference type="InterPro" id="IPR029459">
    <property type="entry name" value="EFTU-type"/>
</dbReference>
<dbReference type="InterPro" id="IPR027417">
    <property type="entry name" value="P-loop_NTPase"/>
</dbReference>
<evidence type="ECO:0000259" key="15">
    <source>
        <dbReference type="PROSITE" id="PS51722"/>
    </source>
</evidence>
<dbReference type="FunFam" id="2.40.30.10:FF:000026">
    <property type="entry name" value="Eukaryotic translation initiation factor 5B"/>
    <property type="match status" value="1"/>
</dbReference>
<dbReference type="FunFam" id="3.40.50.10050:FF:000002">
    <property type="entry name" value="Eukaryotic translation initiation factor 5B"/>
    <property type="match status" value="1"/>
</dbReference>
<dbReference type="SUPFAM" id="SSF50447">
    <property type="entry name" value="Translation proteins"/>
    <property type="match status" value="1"/>
</dbReference>
<dbReference type="CDD" id="cd03703">
    <property type="entry name" value="aeIF5B_II"/>
    <property type="match status" value="1"/>
</dbReference>
<feature type="region of interest" description="Disordered" evidence="14">
    <location>
        <begin position="253"/>
        <end position="493"/>
    </location>
</feature>
<protein>
    <recommendedName>
        <fullName evidence="4">Eukaryotic translation initiation factor 5B</fullName>
        <ecNumber evidence="3">3.6.5.3</ecNumber>
    </recommendedName>
    <alternativeName>
        <fullName evidence="12">Translation initiation factor IF-2</fullName>
    </alternativeName>
</protein>
<keyword evidence="17" id="KW-1185">Reference proteome</keyword>
<dbReference type="FunFam" id="3.40.50.300:FF:000112">
    <property type="entry name" value="Eukaryotic translation initiation factor 5B"/>
    <property type="match status" value="1"/>
</dbReference>
<evidence type="ECO:0000256" key="6">
    <source>
        <dbReference type="ARBA" id="ARBA00022540"/>
    </source>
</evidence>
<dbReference type="InterPro" id="IPR036844">
    <property type="entry name" value="Hint_dom_sf"/>
</dbReference>
<dbReference type="Pfam" id="PF14578">
    <property type="entry name" value="GTP_EFTU_D4"/>
    <property type="match status" value="1"/>
</dbReference>
<feature type="compositionally biased region" description="Acidic residues" evidence="14">
    <location>
        <begin position="109"/>
        <end position="125"/>
    </location>
</feature>
<dbReference type="GO" id="GO:0030908">
    <property type="term" value="P:protein splicing"/>
    <property type="evidence" value="ECO:0007669"/>
    <property type="project" value="InterPro"/>
</dbReference>
<dbReference type="Pfam" id="PF11987">
    <property type="entry name" value="IF-2"/>
    <property type="match status" value="1"/>
</dbReference>
<evidence type="ECO:0000256" key="7">
    <source>
        <dbReference type="ARBA" id="ARBA00022723"/>
    </source>
</evidence>
<feature type="compositionally biased region" description="Basic and acidic residues" evidence="14">
    <location>
        <begin position="37"/>
        <end position="77"/>
    </location>
</feature>
<dbReference type="SUPFAM" id="SSF52156">
    <property type="entry name" value="Initiation factor IF2/eIF5b, domain 3"/>
    <property type="match status" value="1"/>
</dbReference>
<evidence type="ECO:0000256" key="10">
    <source>
        <dbReference type="ARBA" id="ARBA00022917"/>
    </source>
</evidence>
<dbReference type="InterPro" id="IPR015760">
    <property type="entry name" value="TIF_IF2"/>
</dbReference>
<dbReference type="GO" id="GO:0003743">
    <property type="term" value="F:translation initiation factor activity"/>
    <property type="evidence" value="ECO:0007669"/>
    <property type="project" value="UniProtKB-KW"/>
</dbReference>
<dbReference type="Gene3D" id="2.170.16.10">
    <property type="entry name" value="Hedgehog/Intein (Hint) domain"/>
    <property type="match status" value="1"/>
</dbReference>
<dbReference type="InterPro" id="IPR023115">
    <property type="entry name" value="TIF_IF2_dom3"/>
</dbReference>
<dbReference type="PANTHER" id="PTHR43381">
    <property type="entry name" value="TRANSLATION INITIATION FACTOR IF-2-RELATED"/>
    <property type="match status" value="1"/>
</dbReference>
<dbReference type="GO" id="GO:0046872">
    <property type="term" value="F:metal ion binding"/>
    <property type="evidence" value="ECO:0007669"/>
    <property type="project" value="UniProtKB-KW"/>
</dbReference>
<name>A0A397UUE2_9GLOM</name>
<dbReference type="NCBIfam" id="NF003078">
    <property type="entry name" value="PRK04004.1"/>
    <property type="match status" value="1"/>
</dbReference>
<evidence type="ECO:0000256" key="8">
    <source>
        <dbReference type="ARBA" id="ARBA00022741"/>
    </source>
</evidence>
<keyword evidence="9" id="KW-0378">Hydrolase</keyword>
<comment type="similarity">
    <text evidence="2">Belongs to the TRAFAC class translation factor GTPase superfamily. Classic translation factor GTPase family. IF-2 subfamily.</text>
</comment>
<dbReference type="CDD" id="cd01887">
    <property type="entry name" value="IF2_eIF5B"/>
    <property type="match status" value="1"/>
</dbReference>
<keyword evidence="6" id="KW-0396">Initiation factor</keyword>
<dbReference type="SUPFAM" id="SSF51294">
    <property type="entry name" value="Hedgehog/intein (Hint) domain"/>
    <property type="match status" value="1"/>
</dbReference>
<keyword evidence="10" id="KW-0648">Protein biosynthesis</keyword>
<feature type="domain" description="Tr-type G" evidence="15">
    <location>
        <begin position="739"/>
        <end position="957"/>
    </location>
</feature>
<evidence type="ECO:0000256" key="2">
    <source>
        <dbReference type="ARBA" id="ARBA00007733"/>
    </source>
</evidence>
<evidence type="ECO:0000256" key="13">
    <source>
        <dbReference type="ARBA" id="ARBA00048107"/>
    </source>
</evidence>
<dbReference type="Gene3D" id="3.40.50.10050">
    <property type="entry name" value="Translation initiation factor IF- 2, domain 3"/>
    <property type="match status" value="1"/>
</dbReference>
<feature type="compositionally biased region" description="Basic and acidic residues" evidence="14">
    <location>
        <begin position="473"/>
        <end position="493"/>
    </location>
</feature>
<feature type="compositionally biased region" description="Basic and acidic residues" evidence="14">
    <location>
        <begin position="349"/>
        <end position="444"/>
    </location>
</feature>
<dbReference type="PROSITE" id="PS51722">
    <property type="entry name" value="G_TR_2"/>
    <property type="match status" value="1"/>
</dbReference>
<dbReference type="EMBL" id="QKWP01001209">
    <property type="protein sequence ID" value="RIB10806.1"/>
    <property type="molecule type" value="Genomic_DNA"/>
</dbReference>
<feature type="compositionally biased region" description="Basic and acidic residues" evidence="14">
    <location>
        <begin position="161"/>
        <end position="221"/>
    </location>
</feature>
<evidence type="ECO:0000256" key="14">
    <source>
        <dbReference type="SAM" id="MobiDB-lite"/>
    </source>
</evidence>
<evidence type="ECO:0000256" key="5">
    <source>
        <dbReference type="ARBA" id="ARBA00022490"/>
    </source>
</evidence>
<feature type="compositionally biased region" description="Acidic residues" evidence="14">
    <location>
        <begin position="1"/>
        <end position="12"/>
    </location>
</feature>
<dbReference type="EC" id="3.6.5.3" evidence="3"/>
<keyword evidence="8" id="KW-0547">Nucleotide-binding</keyword>
<dbReference type="Gene3D" id="3.40.50.300">
    <property type="entry name" value="P-loop containing nucleotide triphosphate hydrolases"/>
    <property type="match status" value="1"/>
</dbReference>
<feature type="compositionally biased region" description="Basic and acidic residues" evidence="14">
    <location>
        <begin position="275"/>
        <end position="314"/>
    </location>
</feature>
<gene>
    <name evidence="16" type="ORF">C2G38_2105207</name>
</gene>
<evidence type="ECO:0000313" key="17">
    <source>
        <dbReference type="Proteomes" id="UP000266673"/>
    </source>
</evidence>
<comment type="catalytic activity">
    <reaction evidence="13">
        <text>GTP + H2O = GDP + phosphate + H(+)</text>
        <dbReference type="Rhea" id="RHEA:19669"/>
        <dbReference type="ChEBI" id="CHEBI:15377"/>
        <dbReference type="ChEBI" id="CHEBI:15378"/>
        <dbReference type="ChEBI" id="CHEBI:37565"/>
        <dbReference type="ChEBI" id="CHEBI:43474"/>
        <dbReference type="ChEBI" id="CHEBI:58189"/>
        <dbReference type="EC" id="3.6.5.3"/>
    </reaction>
</comment>
<evidence type="ECO:0000313" key="16">
    <source>
        <dbReference type="EMBL" id="RIB10806.1"/>
    </source>
</evidence>
<evidence type="ECO:0000256" key="4">
    <source>
        <dbReference type="ARBA" id="ARBA00013824"/>
    </source>
</evidence>
<feature type="compositionally biased region" description="Acidic residues" evidence="14">
    <location>
        <begin position="445"/>
        <end position="472"/>
    </location>
</feature>
<keyword evidence="7" id="KW-0479">Metal-binding</keyword>
<evidence type="ECO:0000256" key="1">
    <source>
        <dbReference type="ARBA" id="ARBA00004496"/>
    </source>
</evidence>
<dbReference type="STRING" id="44941.A0A397UUE2"/>
<dbReference type="InterPro" id="IPR009000">
    <property type="entry name" value="Transl_B-barrel_sf"/>
</dbReference>
<dbReference type="SUPFAM" id="SSF52540">
    <property type="entry name" value="P-loop containing nucleoside triphosphate hydrolases"/>
    <property type="match status" value="1"/>
</dbReference>
<reference evidence="16 17" key="1">
    <citation type="submission" date="2018-06" db="EMBL/GenBank/DDBJ databases">
        <title>Comparative genomics reveals the genomic features of Rhizophagus irregularis, R. cerebriforme, R. diaphanum and Gigaspora rosea, and their symbiotic lifestyle signature.</title>
        <authorList>
            <person name="Morin E."/>
            <person name="San Clemente H."/>
            <person name="Chen E.C.H."/>
            <person name="De La Providencia I."/>
            <person name="Hainaut M."/>
            <person name="Kuo A."/>
            <person name="Kohler A."/>
            <person name="Murat C."/>
            <person name="Tang N."/>
            <person name="Roy S."/>
            <person name="Loubradou J."/>
            <person name="Henrissat B."/>
            <person name="Grigoriev I.V."/>
            <person name="Corradi N."/>
            <person name="Roux C."/>
            <person name="Martin F.M."/>
        </authorList>
    </citation>
    <scope>NUCLEOTIDE SEQUENCE [LARGE SCALE GENOMIC DNA]</scope>
    <source>
        <strain evidence="16 17">DAOM 194757</strain>
    </source>
</reference>
<dbReference type="GO" id="GO:0003924">
    <property type="term" value="F:GTPase activity"/>
    <property type="evidence" value="ECO:0007669"/>
    <property type="project" value="InterPro"/>
</dbReference>
<evidence type="ECO:0000256" key="9">
    <source>
        <dbReference type="ARBA" id="ARBA00022801"/>
    </source>
</evidence>
<accession>A0A397UUE2</accession>
<dbReference type="OrthoDB" id="2419995at2759"/>
<keyword evidence="5" id="KW-0963">Cytoplasm</keyword>
<evidence type="ECO:0000256" key="3">
    <source>
        <dbReference type="ARBA" id="ARBA00011986"/>
    </source>
</evidence>
<feature type="compositionally biased region" description="Acidic residues" evidence="14">
    <location>
        <begin position="339"/>
        <end position="348"/>
    </location>
</feature>
<dbReference type="InterPro" id="IPR036925">
    <property type="entry name" value="TIF_IF2_dom3_sf"/>
</dbReference>
<dbReference type="Gene3D" id="2.40.30.10">
    <property type="entry name" value="Translation factors"/>
    <property type="match status" value="2"/>
</dbReference>
<dbReference type="GO" id="GO:0005525">
    <property type="term" value="F:GTP binding"/>
    <property type="evidence" value="ECO:0007669"/>
    <property type="project" value="UniProtKB-KW"/>
</dbReference>
<comment type="caution">
    <text evidence="16">The sequence shown here is derived from an EMBL/GenBank/DDBJ whole genome shotgun (WGS) entry which is preliminary data.</text>
</comment>
<comment type="subcellular location">
    <subcellularLocation>
        <location evidence="1">Cytoplasm</location>
    </subcellularLocation>
</comment>
<dbReference type="Pfam" id="PF05203">
    <property type="entry name" value="Hom_end_hint"/>
    <property type="match status" value="1"/>
</dbReference>